<dbReference type="AlphaFoldDB" id="A0A818HBI5"/>
<dbReference type="PANTHER" id="PTHR10131:SF157">
    <property type="entry name" value="RECEPTOR-ASSOCIATED FACTOR, PUTATIVE-RELATED"/>
    <property type="match status" value="1"/>
</dbReference>
<dbReference type="InterPro" id="IPR017907">
    <property type="entry name" value="Znf_RING_CS"/>
</dbReference>
<dbReference type="EMBL" id="CAJNYT010002939">
    <property type="protein sequence ID" value="CAF3505866.1"/>
    <property type="molecule type" value="Genomic_DNA"/>
</dbReference>
<dbReference type="Gene3D" id="3.30.40.10">
    <property type="entry name" value="Zinc/RING finger domain, C3HC4 (zinc finger)"/>
    <property type="match status" value="2"/>
</dbReference>
<keyword evidence="9" id="KW-0862">Zinc</keyword>
<feature type="coiled-coil region" evidence="13">
    <location>
        <begin position="149"/>
        <end position="176"/>
    </location>
</feature>
<dbReference type="SUPFAM" id="SSF57850">
    <property type="entry name" value="RING/U-box"/>
    <property type="match status" value="1"/>
</dbReference>
<evidence type="ECO:0000256" key="3">
    <source>
        <dbReference type="ARBA" id="ARBA00012483"/>
    </source>
</evidence>
<evidence type="ECO:0000256" key="4">
    <source>
        <dbReference type="ARBA" id="ARBA00015711"/>
    </source>
</evidence>
<evidence type="ECO:0000256" key="1">
    <source>
        <dbReference type="ARBA" id="ARBA00000900"/>
    </source>
</evidence>
<keyword evidence="5" id="KW-0808">Transferase</keyword>
<evidence type="ECO:0000259" key="14">
    <source>
        <dbReference type="PROSITE" id="PS50089"/>
    </source>
</evidence>
<comment type="catalytic activity">
    <reaction evidence="1">
        <text>S-ubiquitinyl-[E2 ubiquitin-conjugating enzyme]-L-cysteine + [acceptor protein]-L-lysine = [E2 ubiquitin-conjugating enzyme]-L-cysteine + N(6)-ubiquitinyl-[acceptor protein]-L-lysine.</text>
        <dbReference type="EC" id="2.3.2.27"/>
    </reaction>
</comment>
<protein>
    <recommendedName>
        <fullName evidence="4">E3 ubiquitin-protein ligase NRDP1</fullName>
        <ecNumber evidence="3">2.3.2.27</ecNumber>
    </recommendedName>
    <alternativeName>
        <fullName evidence="10">RING finger protein 41</fullName>
    </alternativeName>
    <alternativeName>
        <fullName evidence="11">RING-type E3 ubiquitin transferase NRDP1</fullName>
    </alternativeName>
</protein>
<evidence type="ECO:0000256" key="12">
    <source>
        <dbReference type="PROSITE-ProRule" id="PRU00175"/>
    </source>
</evidence>
<dbReference type="PROSITE" id="PS00518">
    <property type="entry name" value="ZF_RING_1"/>
    <property type="match status" value="1"/>
</dbReference>
<dbReference type="UniPathway" id="UPA00143"/>
<dbReference type="InterPro" id="IPR001841">
    <property type="entry name" value="Znf_RING"/>
</dbReference>
<comment type="pathway">
    <text evidence="2">Protein modification; protein ubiquitination.</text>
</comment>
<dbReference type="SUPFAM" id="SSF49599">
    <property type="entry name" value="TRAF domain-like"/>
    <property type="match status" value="1"/>
</dbReference>
<evidence type="ECO:0000313" key="15">
    <source>
        <dbReference type="EMBL" id="CAF3505866.1"/>
    </source>
</evidence>
<dbReference type="Pfam" id="PF13923">
    <property type="entry name" value="zf-C3HC4_2"/>
    <property type="match status" value="1"/>
</dbReference>
<evidence type="ECO:0000313" key="16">
    <source>
        <dbReference type="Proteomes" id="UP000663872"/>
    </source>
</evidence>
<evidence type="ECO:0000256" key="10">
    <source>
        <dbReference type="ARBA" id="ARBA00030556"/>
    </source>
</evidence>
<evidence type="ECO:0000256" key="6">
    <source>
        <dbReference type="ARBA" id="ARBA00022723"/>
    </source>
</evidence>
<keyword evidence="13" id="KW-0175">Coiled coil</keyword>
<comment type="caution">
    <text evidence="15">The sequence shown here is derived from an EMBL/GenBank/DDBJ whole genome shotgun (WGS) entry which is preliminary data.</text>
</comment>
<keyword evidence="8" id="KW-0833">Ubl conjugation pathway</keyword>
<dbReference type="EC" id="2.3.2.27" evidence="3"/>
<evidence type="ECO:0000256" key="9">
    <source>
        <dbReference type="ARBA" id="ARBA00022833"/>
    </source>
</evidence>
<evidence type="ECO:0000256" key="5">
    <source>
        <dbReference type="ARBA" id="ARBA00022679"/>
    </source>
</evidence>
<keyword evidence="7 12" id="KW-0863">Zinc-finger</keyword>
<evidence type="ECO:0000256" key="11">
    <source>
        <dbReference type="ARBA" id="ARBA00031762"/>
    </source>
</evidence>
<reference evidence="15" key="1">
    <citation type="submission" date="2021-02" db="EMBL/GenBank/DDBJ databases">
        <authorList>
            <person name="Nowell W R."/>
        </authorList>
    </citation>
    <scope>NUCLEOTIDE SEQUENCE</scope>
</reference>
<keyword evidence="6" id="KW-0479">Metal-binding</keyword>
<name>A0A818HBI5_9BILA</name>
<evidence type="ECO:0000256" key="8">
    <source>
        <dbReference type="ARBA" id="ARBA00022786"/>
    </source>
</evidence>
<dbReference type="PROSITE" id="PS50089">
    <property type="entry name" value="ZF_RING_2"/>
    <property type="match status" value="1"/>
</dbReference>
<evidence type="ECO:0000256" key="2">
    <source>
        <dbReference type="ARBA" id="ARBA00004906"/>
    </source>
</evidence>
<dbReference type="InterPro" id="IPR015036">
    <property type="entry name" value="NRDP1"/>
</dbReference>
<dbReference type="GO" id="GO:0008270">
    <property type="term" value="F:zinc ion binding"/>
    <property type="evidence" value="ECO:0007669"/>
    <property type="project" value="UniProtKB-KW"/>
</dbReference>
<dbReference type="GO" id="GO:0043122">
    <property type="term" value="P:regulation of canonical NF-kappaB signal transduction"/>
    <property type="evidence" value="ECO:0007669"/>
    <property type="project" value="TreeGrafter"/>
</dbReference>
<sequence length="322" mass="36592">VLTCGEKLLVDFVNCAMGFDIQRFPNDIDEELICSICGGVLQDPLQIPTCEHTFCQACIEEWLSQTKICPVDRTPVEINQMKLVPRILKNLLNRLDIRCENEGCTTIVKLEVLTNHLADCEYTKNKVIQCGNGCGMLISKDNFQAHNCIQALSSELQNVKNALENYKKDVDFYKTEISTLQEFIRVTRANDPTISCFFECVENNQVLCWSNSLQLARVTHWGGMISTPDIVLQNAIKEALLESGCPIQITNELIENAHERHWPQGLSTLETRQINRRHYESYVCRRIIGEQAIVVLSCDNRHMNQSMISEPGIVMIFSHGVK</sequence>
<dbReference type="SUPFAM" id="SSF160088">
    <property type="entry name" value="NRDP1 C-terminal domain-like"/>
    <property type="match status" value="1"/>
</dbReference>
<feature type="domain" description="RING-type" evidence="14">
    <location>
        <begin position="34"/>
        <end position="73"/>
    </location>
</feature>
<gene>
    <name evidence="15" type="ORF">GRG538_LOCUS17883</name>
</gene>
<dbReference type="GO" id="GO:0016567">
    <property type="term" value="P:protein ubiquitination"/>
    <property type="evidence" value="ECO:0007669"/>
    <property type="project" value="UniProtKB-UniPathway"/>
</dbReference>
<dbReference type="GO" id="GO:0061630">
    <property type="term" value="F:ubiquitin protein ligase activity"/>
    <property type="evidence" value="ECO:0007669"/>
    <property type="project" value="UniProtKB-EC"/>
</dbReference>
<accession>A0A818HBI5</accession>
<dbReference type="SMART" id="SM00184">
    <property type="entry name" value="RING"/>
    <property type="match status" value="1"/>
</dbReference>
<evidence type="ECO:0000256" key="7">
    <source>
        <dbReference type="ARBA" id="ARBA00022771"/>
    </source>
</evidence>
<dbReference type="InterPro" id="IPR013083">
    <property type="entry name" value="Znf_RING/FYVE/PHD"/>
</dbReference>
<proteinExistence type="predicted"/>
<organism evidence="15 16">
    <name type="scientific">Rotaria socialis</name>
    <dbReference type="NCBI Taxonomy" id="392032"/>
    <lineage>
        <taxon>Eukaryota</taxon>
        <taxon>Metazoa</taxon>
        <taxon>Spiralia</taxon>
        <taxon>Gnathifera</taxon>
        <taxon>Rotifera</taxon>
        <taxon>Eurotatoria</taxon>
        <taxon>Bdelloidea</taxon>
        <taxon>Philodinida</taxon>
        <taxon>Philodinidae</taxon>
        <taxon>Rotaria</taxon>
    </lineage>
</organism>
<feature type="non-terminal residue" evidence="15">
    <location>
        <position position="1"/>
    </location>
</feature>
<dbReference type="PANTHER" id="PTHR10131">
    <property type="entry name" value="TNF RECEPTOR ASSOCIATED FACTOR"/>
    <property type="match status" value="1"/>
</dbReference>
<dbReference type="Pfam" id="PF08941">
    <property type="entry name" value="USP8_interact"/>
    <property type="match status" value="1"/>
</dbReference>
<dbReference type="InterPro" id="IPR037255">
    <property type="entry name" value="NRDP1_C"/>
</dbReference>
<dbReference type="Proteomes" id="UP000663872">
    <property type="component" value="Unassembled WGS sequence"/>
</dbReference>
<evidence type="ECO:0000256" key="13">
    <source>
        <dbReference type="SAM" id="Coils"/>
    </source>
</evidence>